<sequence length="84" mass="9679">MLSGDNYNTWLRSILRALRTKNKLGFIDGTTQPPTDPLEISKWSWCDDLVASWVLNSIMLEIRGSILYADSARDIWKDLSDRFS</sequence>
<feature type="domain" description="Retrotransposon Copia-like N-terminal" evidence="1">
    <location>
        <begin position="2"/>
        <end position="34"/>
    </location>
</feature>
<dbReference type="EMBL" id="JAJSOW010000102">
    <property type="protein sequence ID" value="KAI9178306.1"/>
    <property type="molecule type" value="Genomic_DNA"/>
</dbReference>
<dbReference type="Pfam" id="PF14244">
    <property type="entry name" value="Retrotran_gag_3"/>
    <property type="match status" value="1"/>
</dbReference>
<reference evidence="2" key="2">
    <citation type="submission" date="2023-02" db="EMBL/GenBank/DDBJ databases">
        <authorList>
            <person name="Swenson N.G."/>
            <person name="Wegrzyn J.L."/>
            <person name="Mcevoy S.L."/>
        </authorList>
    </citation>
    <scope>NUCLEOTIDE SEQUENCE</scope>
    <source>
        <strain evidence="2">91603</strain>
        <tissue evidence="2">Leaf</tissue>
    </source>
</reference>
<evidence type="ECO:0000313" key="2">
    <source>
        <dbReference type="EMBL" id="KAI9178306.1"/>
    </source>
</evidence>
<keyword evidence="3" id="KW-1185">Reference proteome</keyword>
<gene>
    <name evidence="2" type="ORF">LWI28_024923</name>
</gene>
<proteinExistence type="predicted"/>
<name>A0AAD5IXL8_ACENE</name>
<comment type="caution">
    <text evidence="2">The sequence shown here is derived from an EMBL/GenBank/DDBJ whole genome shotgun (WGS) entry which is preliminary data.</text>
</comment>
<evidence type="ECO:0000259" key="1">
    <source>
        <dbReference type="Pfam" id="PF14244"/>
    </source>
</evidence>
<accession>A0AAD5IXL8</accession>
<dbReference type="PANTHER" id="PTHR37610">
    <property type="entry name" value="CCHC-TYPE DOMAIN-CONTAINING PROTEIN"/>
    <property type="match status" value="1"/>
</dbReference>
<dbReference type="Proteomes" id="UP001064489">
    <property type="component" value="Chromosome 5"/>
</dbReference>
<evidence type="ECO:0000313" key="3">
    <source>
        <dbReference type="Proteomes" id="UP001064489"/>
    </source>
</evidence>
<reference evidence="2" key="1">
    <citation type="journal article" date="2022" name="Plant J.">
        <title>Strategies of tolerance reflected in two North American maple genomes.</title>
        <authorList>
            <person name="McEvoy S.L."/>
            <person name="Sezen U.U."/>
            <person name="Trouern-Trend A."/>
            <person name="McMahon S.M."/>
            <person name="Schaberg P.G."/>
            <person name="Yang J."/>
            <person name="Wegrzyn J.L."/>
            <person name="Swenson N.G."/>
        </authorList>
    </citation>
    <scope>NUCLEOTIDE SEQUENCE</scope>
    <source>
        <strain evidence="2">91603</strain>
    </source>
</reference>
<protein>
    <recommendedName>
        <fullName evidence="1">Retrotransposon Copia-like N-terminal domain-containing protein</fullName>
    </recommendedName>
</protein>
<dbReference type="InterPro" id="IPR029472">
    <property type="entry name" value="Copia-like_N"/>
</dbReference>
<organism evidence="2 3">
    <name type="scientific">Acer negundo</name>
    <name type="common">Box elder</name>
    <dbReference type="NCBI Taxonomy" id="4023"/>
    <lineage>
        <taxon>Eukaryota</taxon>
        <taxon>Viridiplantae</taxon>
        <taxon>Streptophyta</taxon>
        <taxon>Embryophyta</taxon>
        <taxon>Tracheophyta</taxon>
        <taxon>Spermatophyta</taxon>
        <taxon>Magnoliopsida</taxon>
        <taxon>eudicotyledons</taxon>
        <taxon>Gunneridae</taxon>
        <taxon>Pentapetalae</taxon>
        <taxon>rosids</taxon>
        <taxon>malvids</taxon>
        <taxon>Sapindales</taxon>
        <taxon>Sapindaceae</taxon>
        <taxon>Hippocastanoideae</taxon>
        <taxon>Acereae</taxon>
        <taxon>Acer</taxon>
    </lineage>
</organism>
<dbReference type="PANTHER" id="PTHR37610:SF100">
    <property type="entry name" value="COPIA-LIKE POLYPROTEIN_RETROTRANSPOSON"/>
    <property type="match status" value="1"/>
</dbReference>
<dbReference type="AlphaFoldDB" id="A0AAD5IXL8"/>